<protein>
    <submittedName>
        <fullName evidence="1">DapH/DapD/GlmU-related protein</fullName>
    </submittedName>
</protein>
<dbReference type="Proteomes" id="UP001498469">
    <property type="component" value="Unassembled WGS sequence"/>
</dbReference>
<evidence type="ECO:0000313" key="2">
    <source>
        <dbReference type="Proteomes" id="UP001498469"/>
    </source>
</evidence>
<comment type="caution">
    <text evidence="1">The sequence shown here is derived from an EMBL/GenBank/DDBJ whole genome shotgun (WGS) entry which is preliminary data.</text>
</comment>
<evidence type="ECO:0000313" key="1">
    <source>
        <dbReference type="EMBL" id="MEF2114314.1"/>
    </source>
</evidence>
<reference evidence="1 2" key="1">
    <citation type="submission" date="2023-11" db="EMBL/GenBank/DDBJ databases">
        <title>Draft genome sequence of a psychrophilic Clostridium strain from permafrost water brine.</title>
        <authorList>
            <person name="Shcherbakova V.A."/>
            <person name="Trubitsyn V.E."/>
            <person name="Zakharyuk A.G."/>
        </authorList>
    </citation>
    <scope>NUCLEOTIDE SEQUENCE [LARGE SCALE GENOMIC DNA]</scope>
    <source>
        <strain evidence="1 2">14F</strain>
    </source>
</reference>
<keyword evidence="2" id="KW-1185">Reference proteome</keyword>
<dbReference type="InterPro" id="IPR051159">
    <property type="entry name" value="Hexapeptide_acetyltransf"/>
</dbReference>
<organism evidence="1 2">
    <name type="scientific">Clostridium frigoriphilum</name>
    <dbReference type="NCBI Taxonomy" id="443253"/>
    <lineage>
        <taxon>Bacteria</taxon>
        <taxon>Bacillati</taxon>
        <taxon>Bacillota</taxon>
        <taxon>Clostridia</taxon>
        <taxon>Eubacteriales</taxon>
        <taxon>Clostridiaceae</taxon>
        <taxon>Clostridium</taxon>
    </lineage>
</organism>
<accession>A0ABU7UTK0</accession>
<name>A0ABU7UTK0_9CLOT</name>
<dbReference type="Pfam" id="PF14602">
    <property type="entry name" value="Hexapep_2"/>
    <property type="match status" value="1"/>
</dbReference>
<proteinExistence type="predicted"/>
<dbReference type="CDD" id="cd04647">
    <property type="entry name" value="LbH_MAT_like"/>
    <property type="match status" value="1"/>
</dbReference>
<gene>
    <name evidence="1" type="ORF">SJI18_18620</name>
</gene>
<sequence length="197" mass="21709">MENKYSLSETISTAYALVATKMFYKGARLIRRPFYCRGKVRLQFDIGLTTGHNCRFDLLGDANDNSKKLFIGKNCKLGDNVHIVANEKVIIGDNCLMASKIFISDTSHGDYSNTSIDSSPDVPPDERPLYMKPVSIGNNVWIGENVCILLGVNIGNGCIIAANSVVNRDVPDNCIVAGTPAKVRKRYKSDTGTWEKI</sequence>
<dbReference type="EMBL" id="JAZHFS010000021">
    <property type="protein sequence ID" value="MEF2114314.1"/>
    <property type="molecule type" value="Genomic_DNA"/>
</dbReference>
<dbReference type="RefSeq" id="WP_216253793.1">
    <property type="nucleotide sequence ID" value="NZ_JAZHFS010000021.1"/>
</dbReference>
<dbReference type="InterPro" id="IPR001451">
    <property type="entry name" value="Hexapep"/>
</dbReference>
<dbReference type="PANTHER" id="PTHR23416">
    <property type="entry name" value="SIALIC ACID SYNTHASE-RELATED"/>
    <property type="match status" value="1"/>
</dbReference>
<dbReference type="PANTHER" id="PTHR23416:SF78">
    <property type="entry name" value="LIPOPOLYSACCHARIDE BIOSYNTHESIS O-ACETYL TRANSFERASE WBBJ-RELATED"/>
    <property type="match status" value="1"/>
</dbReference>